<feature type="compositionally biased region" description="Basic and acidic residues" evidence="1">
    <location>
        <begin position="142"/>
        <end position="158"/>
    </location>
</feature>
<feature type="compositionally biased region" description="Low complexity" evidence="1">
    <location>
        <begin position="44"/>
        <end position="59"/>
    </location>
</feature>
<sequence length="256" mass="28046">MPALQVIGPAAGNIVSAIRRVRGPNGSGEGGDEVATGTGELDVGSQASQSRARGRSIGRPTTSSIGIGASARFMARPHDSWRVRTIHGARAAWCLVLAREERGGRGKGSEAERQRTARRWQSRAVQAACKIDVRAPAGKGKRGNEELKRDGDGDGDGARGAELDAYLEAGRASESRAPGHRGAFECESVRKRWQEPFGTHLQLFIAQRWLGLDSKTTSAAGFERRDVCWRRFASDVVFRELQWMRKMHNLIMRLEL</sequence>
<accession>A0AAD6ZSG0</accession>
<name>A0AAD6ZSG0_9AGAR</name>
<comment type="caution">
    <text evidence="2">The sequence shown here is derived from an EMBL/GenBank/DDBJ whole genome shotgun (WGS) entry which is preliminary data.</text>
</comment>
<evidence type="ECO:0000313" key="2">
    <source>
        <dbReference type="EMBL" id="KAJ7336978.1"/>
    </source>
</evidence>
<protein>
    <submittedName>
        <fullName evidence="2">Uncharacterized protein</fullName>
    </submittedName>
</protein>
<organism evidence="2 3">
    <name type="scientific">Mycena albidolilacea</name>
    <dbReference type="NCBI Taxonomy" id="1033008"/>
    <lineage>
        <taxon>Eukaryota</taxon>
        <taxon>Fungi</taxon>
        <taxon>Dikarya</taxon>
        <taxon>Basidiomycota</taxon>
        <taxon>Agaricomycotina</taxon>
        <taxon>Agaricomycetes</taxon>
        <taxon>Agaricomycetidae</taxon>
        <taxon>Agaricales</taxon>
        <taxon>Marasmiineae</taxon>
        <taxon>Mycenaceae</taxon>
        <taxon>Mycena</taxon>
    </lineage>
</organism>
<dbReference type="EMBL" id="JARIHO010000030">
    <property type="protein sequence ID" value="KAJ7336978.1"/>
    <property type="molecule type" value="Genomic_DNA"/>
</dbReference>
<dbReference type="AlphaFoldDB" id="A0AAD6ZSG0"/>
<evidence type="ECO:0000256" key="1">
    <source>
        <dbReference type="SAM" id="MobiDB-lite"/>
    </source>
</evidence>
<proteinExistence type="predicted"/>
<feature type="region of interest" description="Disordered" evidence="1">
    <location>
        <begin position="134"/>
        <end position="158"/>
    </location>
</feature>
<reference evidence="2" key="1">
    <citation type="submission" date="2023-03" db="EMBL/GenBank/DDBJ databases">
        <title>Massive genome expansion in bonnet fungi (Mycena s.s.) driven by repeated elements and novel gene families across ecological guilds.</title>
        <authorList>
            <consortium name="Lawrence Berkeley National Laboratory"/>
            <person name="Harder C.B."/>
            <person name="Miyauchi S."/>
            <person name="Viragh M."/>
            <person name="Kuo A."/>
            <person name="Thoen E."/>
            <person name="Andreopoulos B."/>
            <person name="Lu D."/>
            <person name="Skrede I."/>
            <person name="Drula E."/>
            <person name="Henrissat B."/>
            <person name="Morin E."/>
            <person name="Kohler A."/>
            <person name="Barry K."/>
            <person name="LaButti K."/>
            <person name="Morin E."/>
            <person name="Salamov A."/>
            <person name="Lipzen A."/>
            <person name="Mereny Z."/>
            <person name="Hegedus B."/>
            <person name="Baldrian P."/>
            <person name="Stursova M."/>
            <person name="Weitz H."/>
            <person name="Taylor A."/>
            <person name="Grigoriev I.V."/>
            <person name="Nagy L.G."/>
            <person name="Martin F."/>
            <person name="Kauserud H."/>
        </authorList>
    </citation>
    <scope>NUCLEOTIDE SEQUENCE</scope>
    <source>
        <strain evidence="2">CBHHK002</strain>
    </source>
</reference>
<keyword evidence="3" id="KW-1185">Reference proteome</keyword>
<dbReference type="Proteomes" id="UP001218218">
    <property type="component" value="Unassembled WGS sequence"/>
</dbReference>
<gene>
    <name evidence="2" type="ORF">DFH08DRAFT_813274</name>
</gene>
<evidence type="ECO:0000313" key="3">
    <source>
        <dbReference type="Proteomes" id="UP001218218"/>
    </source>
</evidence>
<feature type="region of interest" description="Disordered" evidence="1">
    <location>
        <begin position="22"/>
        <end position="64"/>
    </location>
</feature>